<dbReference type="Pfam" id="PF00144">
    <property type="entry name" value="Beta-lactamase"/>
    <property type="match status" value="1"/>
</dbReference>
<evidence type="ECO:0000313" key="3">
    <source>
        <dbReference type="Proteomes" id="UP001165343"/>
    </source>
</evidence>
<evidence type="ECO:0000259" key="1">
    <source>
        <dbReference type="Pfam" id="PF00144"/>
    </source>
</evidence>
<dbReference type="InterPro" id="IPR012338">
    <property type="entry name" value="Beta-lactam/transpept-like"/>
</dbReference>
<gene>
    <name evidence="2" type="ORF">LZ519_06960</name>
</gene>
<reference evidence="2" key="1">
    <citation type="submission" date="2022-05" db="EMBL/GenBank/DDBJ databases">
        <authorList>
            <person name="Jo J.-H."/>
            <person name="Im W.-T."/>
        </authorList>
    </citation>
    <scope>NUCLEOTIDE SEQUENCE</scope>
    <source>
        <strain evidence="2">RG327</strain>
    </source>
</reference>
<feature type="domain" description="Beta-lactamase-related" evidence="1">
    <location>
        <begin position="35"/>
        <end position="388"/>
    </location>
</feature>
<name>A0ABT0RGK7_9SPHN</name>
<dbReference type="InterPro" id="IPR050789">
    <property type="entry name" value="Diverse_Enzym_Activities"/>
</dbReference>
<dbReference type="EMBL" id="JAMGBC010000001">
    <property type="protein sequence ID" value="MCL6679055.1"/>
    <property type="molecule type" value="Genomic_DNA"/>
</dbReference>
<dbReference type="PROSITE" id="PS51257">
    <property type="entry name" value="PROKAR_LIPOPROTEIN"/>
    <property type="match status" value="1"/>
</dbReference>
<accession>A0ABT0RGK7</accession>
<dbReference type="PANTHER" id="PTHR43283">
    <property type="entry name" value="BETA-LACTAMASE-RELATED"/>
    <property type="match status" value="1"/>
</dbReference>
<proteinExistence type="predicted"/>
<dbReference type="RefSeq" id="WP_249867976.1">
    <property type="nucleotide sequence ID" value="NZ_JAMGBC010000001.1"/>
</dbReference>
<evidence type="ECO:0000313" key="2">
    <source>
        <dbReference type="EMBL" id="MCL6679055.1"/>
    </source>
</evidence>
<keyword evidence="3" id="KW-1185">Reference proteome</keyword>
<dbReference type="PANTHER" id="PTHR43283:SF3">
    <property type="entry name" value="BETA-LACTAMASE FAMILY PROTEIN (AFU_ORTHOLOGUE AFUA_5G07500)"/>
    <property type="match status" value="1"/>
</dbReference>
<sequence length="401" mass="43050">MRWALSILAAFALAGCTSVRLPPVPLAQAGVAFDRNGELGAFAEGMADPQSGRAVTPDDPVRVASVSKLVVAVGVMKLVEAGRLDLDSDVSRWLGWSLRNPAFSDRAITLRQLLSHTSSVRDHDDQYAISLGGSVQAEMANPKSWDVTHGPGDGYFTYSNMNFPIVGSIVERVTGERFDIWMRANVLDPMKIDACYNWPTCSDAAIARAVELDAPDGKPVKDDLHGKRPACPVFVKEGKPCDLSLWRLGENGSLFAPQGGLRISVRGLERVGRMLLNGGTLDGAQILSSQSVEAMFSPVWRFDGRNGDTDHGFYCTYGLATQTIPTPARGCSDDPAGDGITRVGHAGDAYGLRSGLWLDRAHGTGVAFFVTGLGDDPPRGRSAFRAAEELAFSRSLARIAR</sequence>
<dbReference type="Proteomes" id="UP001165343">
    <property type="component" value="Unassembled WGS sequence"/>
</dbReference>
<organism evidence="2 3">
    <name type="scientific">Sphingomonas anseongensis</name>
    <dbReference type="NCBI Taxonomy" id="2908207"/>
    <lineage>
        <taxon>Bacteria</taxon>
        <taxon>Pseudomonadati</taxon>
        <taxon>Pseudomonadota</taxon>
        <taxon>Alphaproteobacteria</taxon>
        <taxon>Sphingomonadales</taxon>
        <taxon>Sphingomonadaceae</taxon>
        <taxon>Sphingomonas</taxon>
    </lineage>
</organism>
<comment type="caution">
    <text evidence="2">The sequence shown here is derived from an EMBL/GenBank/DDBJ whole genome shotgun (WGS) entry which is preliminary data.</text>
</comment>
<dbReference type="Gene3D" id="3.40.710.10">
    <property type="entry name" value="DD-peptidase/beta-lactamase superfamily"/>
    <property type="match status" value="1"/>
</dbReference>
<protein>
    <submittedName>
        <fullName evidence="2">Beta-lactamase family protein</fullName>
    </submittedName>
</protein>
<dbReference type="SUPFAM" id="SSF56601">
    <property type="entry name" value="beta-lactamase/transpeptidase-like"/>
    <property type="match status" value="1"/>
</dbReference>
<dbReference type="InterPro" id="IPR001466">
    <property type="entry name" value="Beta-lactam-related"/>
</dbReference>